<evidence type="ECO:0000313" key="16">
    <source>
        <dbReference type="Proteomes" id="UP000295064"/>
    </source>
</evidence>
<protein>
    <submittedName>
        <fullName evidence="15">Methyl-accepting chemotaxis sensory transducer with Cache sensor</fullName>
    </submittedName>
</protein>
<dbReference type="Gene3D" id="6.10.340.10">
    <property type="match status" value="1"/>
</dbReference>
<evidence type="ECO:0000313" key="15">
    <source>
        <dbReference type="EMBL" id="TDO86445.1"/>
    </source>
</evidence>
<dbReference type="InterPro" id="IPR033479">
    <property type="entry name" value="dCache_1"/>
</dbReference>
<dbReference type="EMBL" id="SNWX01000014">
    <property type="protein sequence ID" value="TDO86445.1"/>
    <property type="molecule type" value="Genomic_DNA"/>
</dbReference>
<dbReference type="SMART" id="SM00283">
    <property type="entry name" value="MA"/>
    <property type="match status" value="1"/>
</dbReference>
<dbReference type="RefSeq" id="WP_133515246.1">
    <property type="nucleotide sequence ID" value="NZ_SNWX01000014.1"/>
</dbReference>
<dbReference type="PROSITE" id="PS50111">
    <property type="entry name" value="CHEMOTAXIS_TRANSDUC_2"/>
    <property type="match status" value="1"/>
</dbReference>
<evidence type="ECO:0000256" key="4">
    <source>
        <dbReference type="ARBA" id="ARBA00022692"/>
    </source>
</evidence>
<dbReference type="GO" id="GO:0004888">
    <property type="term" value="F:transmembrane signaling receptor activity"/>
    <property type="evidence" value="ECO:0007669"/>
    <property type="project" value="InterPro"/>
</dbReference>
<dbReference type="InterPro" id="IPR004089">
    <property type="entry name" value="MCPsignal_dom"/>
</dbReference>
<feature type="domain" description="HAMP" evidence="14">
    <location>
        <begin position="293"/>
        <end position="348"/>
    </location>
</feature>
<dbReference type="PROSITE" id="PS50885">
    <property type="entry name" value="HAMP"/>
    <property type="match status" value="1"/>
</dbReference>
<dbReference type="OrthoDB" id="597657at2"/>
<dbReference type="CDD" id="cd12912">
    <property type="entry name" value="PDC2_MCP_like"/>
    <property type="match status" value="1"/>
</dbReference>
<evidence type="ECO:0000256" key="3">
    <source>
        <dbReference type="ARBA" id="ARBA00022500"/>
    </source>
</evidence>
<evidence type="ECO:0000256" key="10">
    <source>
        <dbReference type="SAM" id="Coils"/>
    </source>
</evidence>
<evidence type="ECO:0000256" key="1">
    <source>
        <dbReference type="ARBA" id="ARBA00004651"/>
    </source>
</evidence>
<dbReference type="GO" id="GO:0005886">
    <property type="term" value="C:plasma membrane"/>
    <property type="evidence" value="ECO:0007669"/>
    <property type="project" value="UniProtKB-SubCell"/>
</dbReference>
<keyword evidence="5 12" id="KW-1133">Transmembrane helix</keyword>
<feature type="transmembrane region" description="Helical" evidence="12">
    <location>
        <begin position="6"/>
        <end position="28"/>
    </location>
</feature>
<evidence type="ECO:0000259" key="13">
    <source>
        <dbReference type="PROSITE" id="PS50111"/>
    </source>
</evidence>
<dbReference type="CDD" id="cd12914">
    <property type="entry name" value="PDC1_DGC_like"/>
    <property type="match status" value="1"/>
</dbReference>
<accession>A0A4R6LMP7</accession>
<feature type="domain" description="Methyl-accepting transducer" evidence="13">
    <location>
        <begin position="367"/>
        <end position="617"/>
    </location>
</feature>
<evidence type="ECO:0000256" key="11">
    <source>
        <dbReference type="SAM" id="MobiDB-lite"/>
    </source>
</evidence>
<dbReference type="CDD" id="cd11386">
    <property type="entry name" value="MCP_signal"/>
    <property type="match status" value="1"/>
</dbReference>
<sequence>MLFIGALIFVICISLGLLAYLNTANMLTAEIEERLEEKAVDTGELVRSRLDTRLRELEAIANQESIKTMDWDQIQNILIAEVERTDFATIAMVEPGGLTHYPDGSTLDLGDRNYVQQGFSGNSFISDMLISRAINEPVAMASVPVRREGEIVGLLIARMLGQDVINIITDVQLKENGTAFMFNEEGTVVAHRNRDYVMDQFNPISERDNEEFTGLANYMEKAINSETGAAEYDFSNTNYYGGYSSVEGTNWIVSVSAEENEVMAGLYSMRNIISIFSLVILIISLILLYFFSSKITNPILDLADHAKKIAAGDLSQKISEKLLRKNDEVGDLANSFSEMSGNLSDMISEVVDIASNLSASSEELSASGEEVAASAEHVGQAIQDIASGAEEQTAQVEESSSLMQNLINEISDVEDMSGKMDKQADNVMGNINSGNSSIKDSVSQINNVKSNSISISKTINGLGDLSNKIGQIVELINNIAAQTNLLALNAAIEAARAGEAGRGFSVVADEIRELAEESENATNQIGSLVKEIQKGVNDAVEKMDNTETVVDNSVNAIENTGDSFNQINEAVVSLSDLIDNINLKTKKVAENSSEVERTIREIASVSEQAAANSEEVAASSEEQSASTEEIVSSAEALSNMAEQLTAAVARFKL</sequence>
<dbReference type="GO" id="GO:0007165">
    <property type="term" value="P:signal transduction"/>
    <property type="evidence" value="ECO:0007669"/>
    <property type="project" value="UniProtKB-KW"/>
</dbReference>
<dbReference type="PRINTS" id="PR00260">
    <property type="entry name" value="CHEMTRNSDUCR"/>
</dbReference>
<dbReference type="Proteomes" id="UP000295064">
    <property type="component" value="Unassembled WGS sequence"/>
</dbReference>
<evidence type="ECO:0000259" key="14">
    <source>
        <dbReference type="PROSITE" id="PS50885"/>
    </source>
</evidence>
<dbReference type="GO" id="GO:0006935">
    <property type="term" value="P:chemotaxis"/>
    <property type="evidence" value="ECO:0007669"/>
    <property type="project" value="UniProtKB-KW"/>
</dbReference>
<dbReference type="Pfam" id="PF00015">
    <property type="entry name" value="MCPsignal"/>
    <property type="match status" value="1"/>
</dbReference>
<comment type="similarity">
    <text evidence="8">Belongs to the methyl-accepting chemotaxis (MCP) protein family.</text>
</comment>
<organism evidence="15 16">
    <name type="scientific">Halanaerobium saccharolyticum</name>
    <dbReference type="NCBI Taxonomy" id="43595"/>
    <lineage>
        <taxon>Bacteria</taxon>
        <taxon>Bacillati</taxon>
        <taxon>Bacillota</taxon>
        <taxon>Clostridia</taxon>
        <taxon>Halanaerobiales</taxon>
        <taxon>Halanaerobiaceae</taxon>
        <taxon>Halanaerobium</taxon>
    </lineage>
</organism>
<evidence type="ECO:0000256" key="9">
    <source>
        <dbReference type="PROSITE-ProRule" id="PRU00284"/>
    </source>
</evidence>
<dbReference type="Pfam" id="PF00672">
    <property type="entry name" value="HAMP"/>
    <property type="match status" value="1"/>
</dbReference>
<keyword evidence="3" id="KW-0145">Chemotaxis</keyword>
<dbReference type="AlphaFoldDB" id="A0A4R6LMP7"/>
<feature type="region of interest" description="Disordered" evidence="11">
    <location>
        <begin position="606"/>
        <end position="631"/>
    </location>
</feature>
<dbReference type="SMART" id="SM00304">
    <property type="entry name" value="HAMP"/>
    <property type="match status" value="2"/>
</dbReference>
<gene>
    <name evidence="15" type="ORF">DFR79_11417</name>
</gene>
<evidence type="ECO:0000256" key="7">
    <source>
        <dbReference type="ARBA" id="ARBA00023224"/>
    </source>
</evidence>
<comment type="subcellular location">
    <subcellularLocation>
        <location evidence="1">Cell membrane</location>
        <topology evidence="1">Multi-pass membrane protein</topology>
    </subcellularLocation>
</comment>
<reference evidence="15 16" key="1">
    <citation type="submission" date="2019-03" db="EMBL/GenBank/DDBJ databases">
        <title>Subsurface microbial communities from deep shales in Ohio and West Virginia, USA.</title>
        <authorList>
            <person name="Wrighton K."/>
        </authorList>
    </citation>
    <scope>NUCLEOTIDE SEQUENCE [LARGE SCALE GENOMIC DNA]</scope>
    <source>
        <strain evidence="15 16">MA284_T2</strain>
    </source>
</reference>
<dbReference type="InterPro" id="IPR003660">
    <property type="entry name" value="HAMP_dom"/>
</dbReference>
<evidence type="ECO:0000256" key="6">
    <source>
        <dbReference type="ARBA" id="ARBA00023136"/>
    </source>
</evidence>
<dbReference type="PANTHER" id="PTHR32089:SF112">
    <property type="entry name" value="LYSOZYME-LIKE PROTEIN-RELATED"/>
    <property type="match status" value="1"/>
</dbReference>
<dbReference type="Gene3D" id="3.30.450.20">
    <property type="entry name" value="PAS domain"/>
    <property type="match status" value="1"/>
</dbReference>
<keyword evidence="10" id="KW-0175">Coiled coil</keyword>
<comment type="caution">
    <text evidence="15">The sequence shown here is derived from an EMBL/GenBank/DDBJ whole genome shotgun (WGS) entry which is preliminary data.</text>
</comment>
<proteinExistence type="inferred from homology"/>
<keyword evidence="6 12" id="KW-0472">Membrane</keyword>
<evidence type="ECO:0000256" key="8">
    <source>
        <dbReference type="ARBA" id="ARBA00029447"/>
    </source>
</evidence>
<keyword evidence="4 12" id="KW-0812">Transmembrane</keyword>
<dbReference type="Pfam" id="PF02743">
    <property type="entry name" value="dCache_1"/>
    <property type="match status" value="1"/>
</dbReference>
<dbReference type="Gene3D" id="1.10.287.950">
    <property type="entry name" value="Methyl-accepting chemotaxis protein"/>
    <property type="match status" value="1"/>
</dbReference>
<evidence type="ECO:0000256" key="2">
    <source>
        <dbReference type="ARBA" id="ARBA00022475"/>
    </source>
</evidence>
<dbReference type="InterPro" id="IPR004090">
    <property type="entry name" value="Chemotax_Me-accpt_rcpt"/>
</dbReference>
<keyword evidence="2" id="KW-1003">Cell membrane</keyword>
<dbReference type="SUPFAM" id="SSF58104">
    <property type="entry name" value="Methyl-accepting chemotaxis protein (MCP) signaling domain"/>
    <property type="match status" value="1"/>
</dbReference>
<dbReference type="CDD" id="cd06225">
    <property type="entry name" value="HAMP"/>
    <property type="match status" value="1"/>
</dbReference>
<feature type="compositionally biased region" description="Low complexity" evidence="11">
    <location>
        <begin position="606"/>
        <end position="629"/>
    </location>
</feature>
<feature type="transmembrane region" description="Helical" evidence="12">
    <location>
        <begin position="272"/>
        <end position="291"/>
    </location>
</feature>
<evidence type="ECO:0000256" key="5">
    <source>
        <dbReference type="ARBA" id="ARBA00022989"/>
    </source>
</evidence>
<evidence type="ECO:0000256" key="12">
    <source>
        <dbReference type="SAM" id="Phobius"/>
    </source>
</evidence>
<name>A0A4R6LMP7_9FIRM</name>
<dbReference type="PANTHER" id="PTHR32089">
    <property type="entry name" value="METHYL-ACCEPTING CHEMOTAXIS PROTEIN MCPB"/>
    <property type="match status" value="1"/>
</dbReference>
<keyword evidence="7 9" id="KW-0807">Transducer</keyword>
<feature type="coiled-coil region" evidence="10">
    <location>
        <begin position="389"/>
        <end position="416"/>
    </location>
</feature>